<dbReference type="PANTHER" id="PTHR45928:SF1">
    <property type="entry name" value="RE38146P"/>
    <property type="match status" value="1"/>
</dbReference>
<evidence type="ECO:0000256" key="3">
    <source>
        <dbReference type="ARBA" id="ARBA00022448"/>
    </source>
</evidence>
<comment type="similarity">
    <text evidence="2 11">Belongs to the mitochondrial carrier (TC 2.A.29) family.</text>
</comment>
<dbReference type="SUPFAM" id="SSF103506">
    <property type="entry name" value="Mitochondrial carrier"/>
    <property type="match status" value="1"/>
</dbReference>
<dbReference type="Proteomes" id="UP000694865">
    <property type="component" value="Unplaced"/>
</dbReference>
<sequence>MTEFILGGLAACGACLFSNPLEVVKIRMQLQGELQARGTYVRSYKNAFHGFYTVGKVDGLLALQKGLVPALFYQLLMNGTRLGTFQCLKNAGLITDKNGDVVFWQSVVAGAFSGSCGAIVGSPMYLVKTHLQSQSNVEIAVGHQHTHNGMTSALRTIYKEHGVIGLWRGVSGAVPRVMVGSGAQLSTFSTIKDMVEKSKIFKHESWFIPITSSCVSAVVVTAFMTPFDVVSTRLYNQGTDARGKGIFYTGFFDCFLKILRKEGPLGFYKGWTASFFRLGPHSILSLVFWDKLRHFYTKIHLQN</sequence>
<evidence type="ECO:0000256" key="4">
    <source>
        <dbReference type="ARBA" id="ARBA00022692"/>
    </source>
</evidence>
<keyword evidence="7" id="KW-1133">Transmembrane helix</keyword>
<dbReference type="PANTHER" id="PTHR45928">
    <property type="entry name" value="RE38146P"/>
    <property type="match status" value="1"/>
</dbReference>
<comment type="subcellular location">
    <subcellularLocation>
        <location evidence="1">Mitochondrion inner membrane</location>
        <topology evidence="1">Multi-pass membrane protein</topology>
    </subcellularLocation>
</comment>
<evidence type="ECO:0000256" key="1">
    <source>
        <dbReference type="ARBA" id="ARBA00004448"/>
    </source>
</evidence>
<evidence type="ECO:0000313" key="12">
    <source>
        <dbReference type="Proteomes" id="UP000694865"/>
    </source>
</evidence>
<dbReference type="InterPro" id="IPR023395">
    <property type="entry name" value="MCP_dom_sf"/>
</dbReference>
<evidence type="ECO:0000256" key="9">
    <source>
        <dbReference type="ARBA" id="ARBA00023136"/>
    </source>
</evidence>
<gene>
    <name evidence="13" type="primary">LOC100374842</name>
</gene>
<dbReference type="GeneID" id="100374842"/>
<dbReference type="PROSITE" id="PS50920">
    <property type="entry name" value="SOLCAR"/>
    <property type="match status" value="3"/>
</dbReference>
<evidence type="ECO:0000256" key="8">
    <source>
        <dbReference type="ARBA" id="ARBA00023128"/>
    </source>
</evidence>
<evidence type="ECO:0000256" key="2">
    <source>
        <dbReference type="ARBA" id="ARBA00006375"/>
    </source>
</evidence>
<evidence type="ECO:0000313" key="13">
    <source>
        <dbReference type="RefSeq" id="XP_002737995.1"/>
    </source>
</evidence>
<proteinExistence type="inferred from homology"/>
<keyword evidence="6" id="KW-0999">Mitochondrion inner membrane</keyword>
<protein>
    <submittedName>
        <fullName evidence="13">Solute carrier family 25 member 35-like</fullName>
    </submittedName>
</protein>
<organism evidence="12 13">
    <name type="scientific">Saccoglossus kowalevskii</name>
    <name type="common">Acorn worm</name>
    <dbReference type="NCBI Taxonomy" id="10224"/>
    <lineage>
        <taxon>Eukaryota</taxon>
        <taxon>Metazoa</taxon>
        <taxon>Hemichordata</taxon>
        <taxon>Enteropneusta</taxon>
        <taxon>Harrimaniidae</taxon>
        <taxon>Saccoglossus</taxon>
    </lineage>
</organism>
<dbReference type="InterPro" id="IPR051508">
    <property type="entry name" value="Mito_Carrier_Antiporter"/>
</dbReference>
<evidence type="ECO:0000256" key="5">
    <source>
        <dbReference type="ARBA" id="ARBA00022737"/>
    </source>
</evidence>
<keyword evidence="4 10" id="KW-0812">Transmembrane</keyword>
<dbReference type="InterPro" id="IPR018108">
    <property type="entry name" value="MCP_transmembrane"/>
</dbReference>
<evidence type="ECO:0000256" key="6">
    <source>
        <dbReference type="ARBA" id="ARBA00022792"/>
    </source>
</evidence>
<keyword evidence="8" id="KW-0496">Mitochondrion</keyword>
<feature type="repeat" description="Solcar" evidence="10">
    <location>
        <begin position="101"/>
        <end position="194"/>
    </location>
</feature>
<reference evidence="13" key="1">
    <citation type="submission" date="2025-08" db="UniProtKB">
        <authorList>
            <consortium name="RefSeq"/>
        </authorList>
    </citation>
    <scope>IDENTIFICATION</scope>
    <source>
        <tissue evidence="13">Testes</tissue>
    </source>
</reference>
<evidence type="ECO:0000256" key="11">
    <source>
        <dbReference type="RuleBase" id="RU000488"/>
    </source>
</evidence>
<keyword evidence="12" id="KW-1185">Reference proteome</keyword>
<keyword evidence="5" id="KW-0677">Repeat</keyword>
<evidence type="ECO:0000256" key="10">
    <source>
        <dbReference type="PROSITE-ProRule" id="PRU00282"/>
    </source>
</evidence>
<feature type="repeat" description="Solcar" evidence="10">
    <location>
        <begin position="204"/>
        <end position="295"/>
    </location>
</feature>
<accession>A0ABM0GV53</accession>
<keyword evidence="3 11" id="KW-0813">Transport</keyword>
<keyword evidence="9 10" id="KW-0472">Membrane</keyword>
<dbReference type="Pfam" id="PF00153">
    <property type="entry name" value="Mito_carr"/>
    <property type="match status" value="3"/>
</dbReference>
<name>A0ABM0GV53_SACKO</name>
<feature type="repeat" description="Solcar" evidence="10">
    <location>
        <begin position="2"/>
        <end position="91"/>
    </location>
</feature>
<dbReference type="Gene3D" id="1.50.40.10">
    <property type="entry name" value="Mitochondrial carrier domain"/>
    <property type="match status" value="1"/>
</dbReference>
<dbReference type="RefSeq" id="XP_002737995.1">
    <property type="nucleotide sequence ID" value="XM_002737949.2"/>
</dbReference>
<evidence type="ECO:0000256" key="7">
    <source>
        <dbReference type="ARBA" id="ARBA00022989"/>
    </source>
</evidence>